<dbReference type="SUPFAM" id="SSF53850">
    <property type="entry name" value="Periplasmic binding protein-like II"/>
    <property type="match status" value="1"/>
</dbReference>
<dbReference type="RefSeq" id="WP_344073502.1">
    <property type="nucleotide sequence ID" value="NZ_BAAAPL010000002.1"/>
</dbReference>
<name>A0ABN2ILJ1_9MICO</name>
<evidence type="ECO:0000256" key="1">
    <source>
        <dbReference type="SAM" id="SignalP"/>
    </source>
</evidence>
<dbReference type="InterPro" id="IPR027939">
    <property type="entry name" value="NMT1/THI5"/>
</dbReference>
<dbReference type="Gene3D" id="3.40.190.10">
    <property type="entry name" value="Periplasmic binding protein-like II"/>
    <property type="match status" value="2"/>
</dbReference>
<evidence type="ECO:0000313" key="4">
    <source>
        <dbReference type="Proteomes" id="UP001501690"/>
    </source>
</evidence>
<feature type="domain" description="SsuA/THI5-like" evidence="2">
    <location>
        <begin position="51"/>
        <end position="260"/>
    </location>
</feature>
<dbReference type="PROSITE" id="PS51257">
    <property type="entry name" value="PROKAR_LIPOPROTEIN"/>
    <property type="match status" value="1"/>
</dbReference>
<accession>A0ABN2ILJ1</accession>
<proteinExistence type="predicted"/>
<feature type="signal peptide" evidence="1">
    <location>
        <begin position="1"/>
        <end position="27"/>
    </location>
</feature>
<protein>
    <submittedName>
        <fullName evidence="3">ABC transporter substrate-binding protein</fullName>
    </submittedName>
</protein>
<dbReference type="Proteomes" id="UP001501690">
    <property type="component" value="Unassembled WGS sequence"/>
</dbReference>
<gene>
    <name evidence="3" type="ORF">GCM10009808_26800</name>
</gene>
<comment type="caution">
    <text evidence="3">The sequence shown here is derived from an EMBL/GenBank/DDBJ whole genome shotgun (WGS) entry which is preliminary data.</text>
</comment>
<dbReference type="PANTHER" id="PTHR31528:SF3">
    <property type="entry name" value="THIAMINE BIOSYNTHESIS PROTEIN HI_0357-RELATED"/>
    <property type="match status" value="1"/>
</dbReference>
<keyword evidence="1" id="KW-0732">Signal</keyword>
<feature type="chain" id="PRO_5046886882" evidence="1">
    <location>
        <begin position="28"/>
        <end position="339"/>
    </location>
</feature>
<reference evidence="3 4" key="1">
    <citation type="journal article" date="2019" name="Int. J. Syst. Evol. Microbiol.">
        <title>The Global Catalogue of Microorganisms (GCM) 10K type strain sequencing project: providing services to taxonomists for standard genome sequencing and annotation.</title>
        <authorList>
            <consortium name="The Broad Institute Genomics Platform"/>
            <consortium name="The Broad Institute Genome Sequencing Center for Infectious Disease"/>
            <person name="Wu L."/>
            <person name="Ma J."/>
        </authorList>
    </citation>
    <scope>NUCLEOTIDE SEQUENCE [LARGE SCALE GENOMIC DNA]</scope>
    <source>
        <strain evidence="3 4">JCM 15577</strain>
    </source>
</reference>
<dbReference type="Pfam" id="PF09084">
    <property type="entry name" value="NMT1"/>
    <property type="match status" value="1"/>
</dbReference>
<dbReference type="PANTHER" id="PTHR31528">
    <property type="entry name" value="4-AMINO-5-HYDROXYMETHYL-2-METHYLPYRIMIDINE PHOSPHATE SYNTHASE THI11-RELATED"/>
    <property type="match status" value="1"/>
</dbReference>
<evidence type="ECO:0000259" key="2">
    <source>
        <dbReference type="Pfam" id="PF09084"/>
    </source>
</evidence>
<evidence type="ECO:0000313" key="3">
    <source>
        <dbReference type="EMBL" id="GAA1707465.1"/>
    </source>
</evidence>
<sequence>MTLRSTRLAAALAVPALILTAAGCSSSGDSTPDETTAAVTDITFQLDWVKNNQFAGFFVADADGYYADENLSVDFLDGGDVASTAAVIAGGGADMGIVSNMARFADAVATGADLVVVGALYQTSPAGLMTLPDLTISSIDDLEGLRIGTDEAGSADIDTLFTVNGLEPNWEDVRVGWDAAPLFEDQIDAYYAYLTSQPVSYELEGTDVNTVSFADLGYDDYAGLIVTTREFLDANPEAVAGFMTASQAGWDAAIADPEAAISLTLSEYGADLGLDEASELAAFDAAIPFIQSDYTDANGLFAIDLDRISGSIYDTLTASGRTDLPDVDTAFDATIVTAN</sequence>
<keyword evidence="4" id="KW-1185">Reference proteome</keyword>
<organism evidence="3 4">
    <name type="scientific">Microbacterium sediminicola</name>
    <dbReference type="NCBI Taxonomy" id="415210"/>
    <lineage>
        <taxon>Bacteria</taxon>
        <taxon>Bacillati</taxon>
        <taxon>Actinomycetota</taxon>
        <taxon>Actinomycetes</taxon>
        <taxon>Micrococcales</taxon>
        <taxon>Microbacteriaceae</taxon>
        <taxon>Microbacterium</taxon>
    </lineage>
</organism>
<dbReference type="EMBL" id="BAAAPL010000002">
    <property type="protein sequence ID" value="GAA1707465.1"/>
    <property type="molecule type" value="Genomic_DNA"/>
</dbReference>
<dbReference type="InterPro" id="IPR015168">
    <property type="entry name" value="SsuA/THI5"/>
</dbReference>